<protein>
    <submittedName>
        <fullName evidence="1">Uncharacterized protein</fullName>
    </submittedName>
</protein>
<name>A0AAV3V328_9ALTE</name>
<proteinExistence type="predicted"/>
<accession>A0AAV3V328</accession>
<evidence type="ECO:0000313" key="1">
    <source>
        <dbReference type="EMBL" id="GAC11204.1"/>
    </source>
</evidence>
<dbReference type="Proteomes" id="UP000006320">
    <property type="component" value="Unassembled WGS sequence"/>
</dbReference>
<gene>
    <name evidence="1" type="ORF">GCHA_3267</name>
</gene>
<dbReference type="AlphaFoldDB" id="A0AAV3V328"/>
<comment type="caution">
    <text evidence="1">The sequence shown here is derived from an EMBL/GenBank/DDBJ whole genome shotgun (WGS) entry which is preliminary data.</text>
</comment>
<reference evidence="1 2" key="1">
    <citation type="journal article" date="2017" name="Antonie Van Leeuwenhoek">
        <title>Rhizobium rhizosphaerae sp. nov., a novel species isolated from rice rhizosphere.</title>
        <authorList>
            <person name="Zhao J.J."/>
            <person name="Zhang J."/>
            <person name="Zhang R.J."/>
            <person name="Zhang C.W."/>
            <person name="Yin H.Q."/>
            <person name="Zhang X.X."/>
        </authorList>
    </citation>
    <scope>NUCLEOTIDE SEQUENCE [LARGE SCALE GENOMIC DNA]</scope>
    <source>
        <strain evidence="1 2">S18K6</strain>
    </source>
</reference>
<evidence type="ECO:0000313" key="2">
    <source>
        <dbReference type="Proteomes" id="UP000006320"/>
    </source>
</evidence>
<sequence>MCTGSNKKKSCFDKCIPCSKAQETPGSALSWALMKVDGINQKLIFAGDDSA</sequence>
<organism evidence="1 2">
    <name type="scientific">Paraglaciecola chathamensis S18K6</name>
    <dbReference type="NCBI Taxonomy" id="1127672"/>
    <lineage>
        <taxon>Bacteria</taxon>
        <taxon>Pseudomonadati</taxon>
        <taxon>Pseudomonadota</taxon>
        <taxon>Gammaproteobacteria</taxon>
        <taxon>Alteromonadales</taxon>
        <taxon>Alteromonadaceae</taxon>
        <taxon>Paraglaciecola</taxon>
    </lineage>
</organism>
<dbReference type="EMBL" id="BAEM01000042">
    <property type="protein sequence ID" value="GAC11204.1"/>
    <property type="molecule type" value="Genomic_DNA"/>
</dbReference>